<protein>
    <recommendedName>
        <fullName evidence="1">TFIIB-type domain-containing protein</fullName>
    </recommendedName>
</protein>
<dbReference type="PROSITE" id="PS51134">
    <property type="entry name" value="ZF_TFIIB"/>
    <property type="match status" value="1"/>
</dbReference>
<sequence length="96" mass="10892">MKEEVEICPECGNSNFSYDLTRGEWCCECGLIISDKELDQTGGVKQKYGEQKYPVGVISYYGIPGGYIDHKNLDFRGNKIPSHTQPVINRMEFLIP</sequence>
<proteinExistence type="predicted"/>
<comment type="caution">
    <text evidence="2">The sequence shown here is derived from an EMBL/GenBank/DDBJ whole genome shotgun (WGS) entry which is preliminary data.</text>
</comment>
<reference evidence="2" key="1">
    <citation type="journal article" date="2014" name="Front. Microbiol.">
        <title>High frequency of phylogenetically diverse reductive dehalogenase-homologous genes in deep subseafloor sedimentary metagenomes.</title>
        <authorList>
            <person name="Kawai M."/>
            <person name="Futagami T."/>
            <person name="Toyoda A."/>
            <person name="Takaki Y."/>
            <person name="Nishi S."/>
            <person name="Hori S."/>
            <person name="Arai W."/>
            <person name="Tsubouchi T."/>
            <person name="Morono Y."/>
            <person name="Uchiyama I."/>
            <person name="Ito T."/>
            <person name="Fujiyama A."/>
            <person name="Inagaki F."/>
            <person name="Takami H."/>
        </authorList>
    </citation>
    <scope>NUCLEOTIDE SEQUENCE</scope>
    <source>
        <strain evidence="2">Expedition CK06-06</strain>
    </source>
</reference>
<organism evidence="2">
    <name type="scientific">marine sediment metagenome</name>
    <dbReference type="NCBI Taxonomy" id="412755"/>
    <lineage>
        <taxon>unclassified sequences</taxon>
        <taxon>metagenomes</taxon>
        <taxon>ecological metagenomes</taxon>
    </lineage>
</organism>
<dbReference type="Gene3D" id="2.20.25.10">
    <property type="match status" value="1"/>
</dbReference>
<name>X1PPB8_9ZZZZ</name>
<dbReference type="AlphaFoldDB" id="X1PPB8"/>
<feature type="domain" description="TFIIB-type" evidence="1">
    <location>
        <begin position="4"/>
        <end position="34"/>
    </location>
</feature>
<gene>
    <name evidence="2" type="ORF">S06H3_57278</name>
</gene>
<evidence type="ECO:0000259" key="1">
    <source>
        <dbReference type="PROSITE" id="PS51134"/>
    </source>
</evidence>
<dbReference type="SUPFAM" id="SSF57783">
    <property type="entry name" value="Zinc beta-ribbon"/>
    <property type="match status" value="1"/>
</dbReference>
<dbReference type="InterPro" id="IPR013137">
    <property type="entry name" value="Znf_TFIIB"/>
</dbReference>
<evidence type="ECO:0000313" key="2">
    <source>
        <dbReference type="EMBL" id="GAI58127.1"/>
    </source>
</evidence>
<accession>X1PPB8</accession>
<dbReference type="EMBL" id="BARV01036946">
    <property type="protein sequence ID" value="GAI58127.1"/>
    <property type="molecule type" value="Genomic_DNA"/>
</dbReference>